<sequence length="72" mass="8103">MAAVVEVWASELAKLKEKVRLRKPFLSSKAKEEEAEDETQAKEATKVSCRDTTTTTMSEDTVLLIMDRFAPL</sequence>
<evidence type="ECO:0000256" key="1">
    <source>
        <dbReference type="SAM" id="MobiDB-lite"/>
    </source>
</evidence>
<keyword evidence="3" id="KW-1185">Reference proteome</keyword>
<dbReference type="PANTHER" id="PTHR36346:SF2">
    <property type="entry name" value="EXPRESSED PROTEIN"/>
    <property type="match status" value="1"/>
</dbReference>
<reference evidence="2" key="1">
    <citation type="submission" date="2022-02" db="EMBL/GenBank/DDBJ databases">
        <authorList>
            <person name="Henning P.M."/>
            <person name="McCubbin A.G."/>
            <person name="Shore J.S."/>
        </authorList>
    </citation>
    <scope>NUCLEOTIDE SEQUENCE</scope>
    <source>
        <strain evidence="2">F60SS</strain>
        <tissue evidence="2">Leaves</tissue>
    </source>
</reference>
<organism evidence="2 3">
    <name type="scientific">Turnera subulata</name>
    <dbReference type="NCBI Taxonomy" id="218843"/>
    <lineage>
        <taxon>Eukaryota</taxon>
        <taxon>Viridiplantae</taxon>
        <taxon>Streptophyta</taxon>
        <taxon>Embryophyta</taxon>
        <taxon>Tracheophyta</taxon>
        <taxon>Spermatophyta</taxon>
        <taxon>Magnoliopsida</taxon>
        <taxon>eudicotyledons</taxon>
        <taxon>Gunneridae</taxon>
        <taxon>Pentapetalae</taxon>
        <taxon>rosids</taxon>
        <taxon>fabids</taxon>
        <taxon>Malpighiales</taxon>
        <taxon>Passifloraceae</taxon>
        <taxon>Turnera</taxon>
    </lineage>
</organism>
<dbReference type="Proteomes" id="UP001141552">
    <property type="component" value="Unassembled WGS sequence"/>
</dbReference>
<protein>
    <submittedName>
        <fullName evidence="2">Uncharacterized protein</fullName>
    </submittedName>
</protein>
<reference evidence="2" key="2">
    <citation type="journal article" date="2023" name="Plants (Basel)">
        <title>Annotation of the Turnera subulata (Passifloraceae) Draft Genome Reveals the S-Locus Evolved after the Divergence of Turneroideae from Passifloroideae in a Stepwise Manner.</title>
        <authorList>
            <person name="Henning P.M."/>
            <person name="Roalson E.H."/>
            <person name="Mir W."/>
            <person name="McCubbin A.G."/>
            <person name="Shore J.S."/>
        </authorList>
    </citation>
    <scope>NUCLEOTIDE SEQUENCE</scope>
    <source>
        <strain evidence="2">F60SS</strain>
    </source>
</reference>
<dbReference type="PANTHER" id="PTHR36346">
    <property type="entry name" value="EXPRESSED PROTEIN"/>
    <property type="match status" value="1"/>
</dbReference>
<dbReference type="AlphaFoldDB" id="A0A9Q0G9X3"/>
<dbReference type="EMBL" id="JAKUCV010001768">
    <property type="protein sequence ID" value="KAJ4845105.1"/>
    <property type="molecule type" value="Genomic_DNA"/>
</dbReference>
<accession>A0A9Q0G9X3</accession>
<feature type="compositionally biased region" description="Basic and acidic residues" evidence="1">
    <location>
        <begin position="39"/>
        <end position="49"/>
    </location>
</feature>
<evidence type="ECO:0000313" key="3">
    <source>
        <dbReference type="Proteomes" id="UP001141552"/>
    </source>
</evidence>
<evidence type="ECO:0000313" key="2">
    <source>
        <dbReference type="EMBL" id="KAJ4845105.1"/>
    </source>
</evidence>
<name>A0A9Q0G9X3_9ROSI</name>
<feature type="region of interest" description="Disordered" evidence="1">
    <location>
        <begin position="26"/>
        <end position="53"/>
    </location>
</feature>
<comment type="caution">
    <text evidence="2">The sequence shown here is derived from an EMBL/GenBank/DDBJ whole genome shotgun (WGS) entry which is preliminary data.</text>
</comment>
<gene>
    <name evidence="2" type="ORF">Tsubulata_030334</name>
</gene>
<proteinExistence type="predicted"/>